<keyword evidence="3" id="KW-1185">Reference proteome</keyword>
<feature type="domain" description="F-box" evidence="1">
    <location>
        <begin position="22"/>
        <end position="65"/>
    </location>
</feature>
<gene>
    <name evidence="2" type="ORF">QYE76_029767</name>
</gene>
<evidence type="ECO:0000259" key="1">
    <source>
        <dbReference type="SMART" id="SM00256"/>
    </source>
</evidence>
<evidence type="ECO:0000313" key="2">
    <source>
        <dbReference type="EMBL" id="KAK1606094.1"/>
    </source>
</evidence>
<sequence>MGALCSSASVGLTTRRSDDLPLPPELLDLVIARVPDPADRARARAVCRSWHSAVRRRGTQPWRLPSTMRVMDRLRSLPRGARVFGSTNDWLAVRLGKEECGKFLLHNPFLDNSVPLPELEAVIGHDEPVIYKFLMRSGADDLIAVIANNRRYAFMVVRPGKGVWLPPPRTRPYVDIIDFAFLQGKLYAITEAEDLIPFDLALDGDGRTHGHHGNLPHQKSARLLQCSPA</sequence>
<name>A0AAD8VGZ5_LOLMU</name>
<accession>A0AAD8VGZ5</accession>
<dbReference type="SMART" id="SM00256">
    <property type="entry name" value="FBOX"/>
    <property type="match status" value="1"/>
</dbReference>
<reference evidence="2" key="1">
    <citation type="submission" date="2023-07" db="EMBL/GenBank/DDBJ databases">
        <title>A chromosome-level genome assembly of Lolium multiflorum.</title>
        <authorList>
            <person name="Chen Y."/>
            <person name="Copetti D."/>
            <person name="Kolliker R."/>
            <person name="Studer B."/>
        </authorList>
    </citation>
    <scope>NUCLEOTIDE SEQUENCE</scope>
    <source>
        <strain evidence="2">02402/16</strain>
        <tissue evidence="2">Leaf</tissue>
    </source>
</reference>
<dbReference type="AlphaFoldDB" id="A0AAD8VGZ5"/>
<organism evidence="2 3">
    <name type="scientific">Lolium multiflorum</name>
    <name type="common">Italian ryegrass</name>
    <name type="synonym">Lolium perenne subsp. multiflorum</name>
    <dbReference type="NCBI Taxonomy" id="4521"/>
    <lineage>
        <taxon>Eukaryota</taxon>
        <taxon>Viridiplantae</taxon>
        <taxon>Streptophyta</taxon>
        <taxon>Embryophyta</taxon>
        <taxon>Tracheophyta</taxon>
        <taxon>Spermatophyta</taxon>
        <taxon>Magnoliopsida</taxon>
        <taxon>Liliopsida</taxon>
        <taxon>Poales</taxon>
        <taxon>Poaceae</taxon>
        <taxon>BOP clade</taxon>
        <taxon>Pooideae</taxon>
        <taxon>Poodae</taxon>
        <taxon>Poeae</taxon>
        <taxon>Poeae Chloroplast Group 2 (Poeae type)</taxon>
        <taxon>Loliodinae</taxon>
        <taxon>Loliinae</taxon>
        <taxon>Lolium</taxon>
    </lineage>
</organism>
<dbReference type="PANTHER" id="PTHR33110">
    <property type="entry name" value="F-BOX/KELCH-REPEAT PROTEIN-RELATED"/>
    <property type="match status" value="1"/>
</dbReference>
<dbReference type="PANTHER" id="PTHR33110:SF114">
    <property type="entry name" value="F-BOX DOMAIN-CONTAINING PROTEIN"/>
    <property type="match status" value="1"/>
</dbReference>
<evidence type="ECO:0000313" key="3">
    <source>
        <dbReference type="Proteomes" id="UP001231189"/>
    </source>
</evidence>
<dbReference type="Proteomes" id="UP001231189">
    <property type="component" value="Unassembled WGS sequence"/>
</dbReference>
<dbReference type="InterPro" id="IPR001810">
    <property type="entry name" value="F-box_dom"/>
</dbReference>
<protein>
    <recommendedName>
        <fullName evidence="1">F-box domain-containing protein</fullName>
    </recommendedName>
</protein>
<dbReference type="InterPro" id="IPR005174">
    <property type="entry name" value="KIB1-4_b-propeller"/>
</dbReference>
<dbReference type="EMBL" id="JAUUTY010000007">
    <property type="protein sequence ID" value="KAK1606094.1"/>
    <property type="molecule type" value="Genomic_DNA"/>
</dbReference>
<dbReference type="SUPFAM" id="SSF81383">
    <property type="entry name" value="F-box domain"/>
    <property type="match status" value="1"/>
</dbReference>
<dbReference type="Pfam" id="PF03478">
    <property type="entry name" value="Beta-prop_KIB1-4"/>
    <property type="match status" value="1"/>
</dbReference>
<proteinExistence type="predicted"/>
<dbReference type="InterPro" id="IPR036047">
    <property type="entry name" value="F-box-like_dom_sf"/>
</dbReference>
<dbReference type="Pfam" id="PF12937">
    <property type="entry name" value="F-box-like"/>
    <property type="match status" value="1"/>
</dbReference>
<comment type="caution">
    <text evidence="2">The sequence shown here is derived from an EMBL/GenBank/DDBJ whole genome shotgun (WGS) entry which is preliminary data.</text>
</comment>
<dbReference type="Gene3D" id="1.20.1280.50">
    <property type="match status" value="1"/>
</dbReference>